<dbReference type="Pfam" id="PF09582">
    <property type="entry name" value="AnfO_nitrog"/>
    <property type="match status" value="1"/>
</dbReference>
<gene>
    <name evidence="1" type="ORF">BLTE_06150</name>
</gene>
<dbReference type="RefSeq" id="WP_126397527.1">
    <property type="nucleotide sequence ID" value="NZ_AP018907.1"/>
</dbReference>
<proteinExistence type="predicted"/>
<dbReference type="KEGG" id="blag:BLTE_06150"/>
<dbReference type="EMBL" id="AP018907">
    <property type="protein sequence ID" value="BBF91930.1"/>
    <property type="molecule type" value="Genomic_DNA"/>
</dbReference>
<evidence type="ECO:0000313" key="1">
    <source>
        <dbReference type="EMBL" id="BBF91930.1"/>
    </source>
</evidence>
<dbReference type="InterPro" id="IPR014287">
    <property type="entry name" value="Nase_Fe-Fe_AnfO"/>
</dbReference>
<evidence type="ECO:0000313" key="2">
    <source>
        <dbReference type="Proteomes" id="UP000266934"/>
    </source>
</evidence>
<keyword evidence="2" id="KW-1185">Reference proteome</keyword>
<reference evidence="1 2" key="1">
    <citation type="submission" date="2018-08" db="EMBL/GenBank/DDBJ databases">
        <title>Complete genome sequencing of Blastochloris tepida GI.</title>
        <authorList>
            <person name="Tsukatani Y."/>
            <person name="Mori H."/>
        </authorList>
    </citation>
    <scope>NUCLEOTIDE SEQUENCE [LARGE SCALE GENOMIC DNA]</scope>
    <source>
        <strain evidence="1 2">GI</strain>
    </source>
</reference>
<accession>A0A348FX97</accession>
<evidence type="ECO:0008006" key="3">
    <source>
        <dbReference type="Google" id="ProtNLM"/>
    </source>
</evidence>
<dbReference type="OrthoDB" id="200286at2"/>
<dbReference type="NCBIfam" id="TIGR02940">
    <property type="entry name" value="anfO_nitrog"/>
    <property type="match status" value="1"/>
</dbReference>
<organism evidence="1 2">
    <name type="scientific">Blastochloris tepida</name>
    <dbReference type="NCBI Taxonomy" id="2233851"/>
    <lineage>
        <taxon>Bacteria</taxon>
        <taxon>Pseudomonadati</taxon>
        <taxon>Pseudomonadota</taxon>
        <taxon>Alphaproteobacteria</taxon>
        <taxon>Hyphomicrobiales</taxon>
        <taxon>Blastochloridaceae</taxon>
        <taxon>Blastochloris</taxon>
    </lineage>
</organism>
<sequence>MRIAAFIDGNDNLAGLHQHGRIVLYDDASGAWIIERDIPFPGAGAPITIAGLKARLAEVMGQFEDCTVFVSANSKGALNAVLQEELGFQTWHSQGRVLDLLDTVALKEAERQAEMAAAAPEDDPPPLPVLVLERVGESHYRADLTRYQIADGTHESMTVLLPVLEQRAFKRLELVFDHDPKWLWRTTRDLGLKFKREIVVRDGIMSTITICAE</sequence>
<dbReference type="AlphaFoldDB" id="A0A348FX97"/>
<dbReference type="Proteomes" id="UP000266934">
    <property type="component" value="Chromosome"/>
</dbReference>
<name>A0A348FX97_9HYPH</name>
<protein>
    <recommendedName>
        <fullName evidence="3">Fe-only nitrogenase accessory protein AnfO</fullName>
    </recommendedName>
</protein>